<sequence>MTEWREQKLSDFMDFNPYTPLSKGIIAKKVTMEKLIPFNRKIQGYEDAVFSGGTKFKNGDTLVARITPCLENGKTAYVDFLNDEEVAFGSTEFIVLRAKEGISDSRFIFYFAISDEFRDTAIQLMSGTSGRQRVDTEALKRKVFTLPPLPEQKAIAEVLSSLDDKIDLLTRQNKTLEDLAQAYFRKWFIEDIHNKICYKRFADVAEFSKGKKPREIIEEQRKGYVRQILIDTFDTDKEYYTRPEGMIISTETDILMVMDGASSGRVEIGFSGVVGSTIGMFRPKSDFKYPMFLYEFLKSNEEFIMDNTTGSAIPHADKKLIFELEIPYFQEEKIQEFENFALVLFNKRQNNRRQIRTLTKLRDTLLPKLISGEIRVKM</sequence>
<evidence type="ECO:0000256" key="3">
    <source>
        <dbReference type="ARBA" id="ARBA00023125"/>
    </source>
</evidence>
<reference evidence="5 6" key="1">
    <citation type="journal article" date="2018" name="Syst. Appl. Microbiol.">
        <title>Characterization and high-quality draft genome sequence of Herbivorax saccincola A7, an anaerobic, alkaliphilic, thermophilic, cellulolytic, and xylanolytic bacterium.</title>
        <authorList>
            <person name="Aikawa S."/>
            <person name="Baramee S."/>
            <person name="Sermsathanaswadi J."/>
            <person name="Thianheng P."/>
            <person name="Tachaapaikoon C."/>
            <person name="Shikata A."/>
            <person name="Waeonukul R."/>
            <person name="Pason P."/>
            <person name="Ratanakhanokchai K."/>
            <person name="Kosugi A."/>
        </authorList>
    </citation>
    <scope>NUCLEOTIDE SEQUENCE [LARGE SCALE GENOMIC DNA]</scope>
    <source>
        <strain evidence="5 6">A7</strain>
    </source>
</reference>
<dbReference type="InterPro" id="IPR000055">
    <property type="entry name" value="Restrct_endonuc_typeI_TRD"/>
</dbReference>
<feature type="domain" description="Type I restriction modification DNA specificity" evidence="4">
    <location>
        <begin position="3"/>
        <end position="177"/>
    </location>
</feature>
<evidence type="ECO:0000256" key="1">
    <source>
        <dbReference type="ARBA" id="ARBA00010923"/>
    </source>
</evidence>
<comment type="caution">
    <text evidence="5">The sequence shown here is derived from an EMBL/GenBank/DDBJ whole genome shotgun (WGS) entry which is preliminary data.</text>
</comment>
<evidence type="ECO:0000313" key="5">
    <source>
        <dbReference type="EMBL" id="PQQ66449.1"/>
    </source>
</evidence>
<dbReference type="SUPFAM" id="SSF116734">
    <property type="entry name" value="DNA methylase specificity domain"/>
    <property type="match status" value="2"/>
</dbReference>
<dbReference type="EMBL" id="NEMB01000003">
    <property type="protein sequence ID" value="PQQ66449.1"/>
    <property type="molecule type" value="Genomic_DNA"/>
</dbReference>
<gene>
    <name evidence="5" type="ORF">B9R14_06565</name>
</gene>
<dbReference type="GO" id="GO:0009307">
    <property type="term" value="P:DNA restriction-modification system"/>
    <property type="evidence" value="ECO:0007669"/>
    <property type="project" value="UniProtKB-KW"/>
</dbReference>
<evidence type="ECO:0000313" key="6">
    <source>
        <dbReference type="Proteomes" id="UP000239720"/>
    </source>
</evidence>
<dbReference type="Proteomes" id="UP000239720">
    <property type="component" value="Unassembled WGS sequence"/>
</dbReference>
<name>A0A2S8R9I5_9FIRM</name>
<keyword evidence="2" id="KW-0680">Restriction system</keyword>
<dbReference type="InterPro" id="IPR052021">
    <property type="entry name" value="Type-I_RS_S_subunit"/>
</dbReference>
<dbReference type="GO" id="GO:0003677">
    <property type="term" value="F:DNA binding"/>
    <property type="evidence" value="ECO:0007669"/>
    <property type="project" value="UniProtKB-KW"/>
</dbReference>
<dbReference type="Gene3D" id="3.90.220.20">
    <property type="entry name" value="DNA methylase specificity domains"/>
    <property type="match status" value="2"/>
</dbReference>
<dbReference type="RefSeq" id="WP_105367853.1">
    <property type="nucleotide sequence ID" value="NZ_NEMB01000003.1"/>
</dbReference>
<keyword evidence="3" id="KW-0238">DNA-binding</keyword>
<protein>
    <recommendedName>
        <fullName evidence="4">Type I restriction modification DNA specificity domain-containing protein</fullName>
    </recommendedName>
</protein>
<organism evidence="5 6">
    <name type="scientific">Acetivibrio saccincola</name>
    <dbReference type="NCBI Taxonomy" id="1677857"/>
    <lineage>
        <taxon>Bacteria</taxon>
        <taxon>Bacillati</taxon>
        <taxon>Bacillota</taxon>
        <taxon>Clostridia</taxon>
        <taxon>Eubacteriales</taxon>
        <taxon>Oscillospiraceae</taxon>
        <taxon>Acetivibrio</taxon>
    </lineage>
</organism>
<feature type="domain" description="Type I restriction modification DNA specificity" evidence="4">
    <location>
        <begin position="200"/>
        <end position="328"/>
    </location>
</feature>
<comment type="similarity">
    <text evidence="1">Belongs to the type-I restriction system S methylase family.</text>
</comment>
<dbReference type="PANTHER" id="PTHR30408:SF13">
    <property type="entry name" value="TYPE I RESTRICTION ENZYME HINDI SPECIFICITY SUBUNIT"/>
    <property type="match status" value="1"/>
</dbReference>
<dbReference type="CDD" id="cd17260">
    <property type="entry name" value="RMtype1_S_EcoEI-TRD1-CR1_like"/>
    <property type="match status" value="1"/>
</dbReference>
<dbReference type="AlphaFoldDB" id="A0A2S8R9I5"/>
<dbReference type="PANTHER" id="PTHR30408">
    <property type="entry name" value="TYPE-1 RESTRICTION ENZYME ECOKI SPECIFICITY PROTEIN"/>
    <property type="match status" value="1"/>
</dbReference>
<dbReference type="OrthoDB" id="9811611at2"/>
<dbReference type="Pfam" id="PF01420">
    <property type="entry name" value="Methylase_S"/>
    <property type="match status" value="2"/>
</dbReference>
<evidence type="ECO:0000259" key="4">
    <source>
        <dbReference type="Pfam" id="PF01420"/>
    </source>
</evidence>
<accession>A0A2S8R9I5</accession>
<dbReference type="InterPro" id="IPR044946">
    <property type="entry name" value="Restrct_endonuc_typeI_TRD_sf"/>
</dbReference>
<evidence type="ECO:0000256" key="2">
    <source>
        <dbReference type="ARBA" id="ARBA00022747"/>
    </source>
</evidence>
<proteinExistence type="inferred from homology"/>